<dbReference type="STRING" id="230819.A0A5C3KC80"/>
<protein>
    <recommendedName>
        <fullName evidence="3">MULE transposase domain-containing protein</fullName>
    </recommendedName>
</protein>
<proteinExistence type="predicted"/>
<sequence>MLCNLYLNFAEKCWPGQPGDKHHHFWLAPYDTSSLYCMIAQECRIFQKSTAKDNLDVWFQSASPQPPSPSLTESCIHCQPHIQGQTDHFEVILCTPDMKDDFWWFGHKKQVLLDLTFKFCLAPALLMILMVFDNNRHGIPVAFFLFMTHPKACASHANYNTAIIQCLLMIFKENIGQNAAGEELPFAVANTDNDAQE</sequence>
<dbReference type="EMBL" id="ML210497">
    <property type="protein sequence ID" value="TFK17524.1"/>
    <property type="molecule type" value="Genomic_DNA"/>
</dbReference>
<keyword evidence="2" id="KW-1185">Reference proteome</keyword>
<dbReference type="Proteomes" id="UP000307440">
    <property type="component" value="Unassembled WGS sequence"/>
</dbReference>
<evidence type="ECO:0000313" key="1">
    <source>
        <dbReference type="EMBL" id="TFK17524.1"/>
    </source>
</evidence>
<dbReference type="OrthoDB" id="2422225at2759"/>
<evidence type="ECO:0008006" key="3">
    <source>
        <dbReference type="Google" id="ProtNLM"/>
    </source>
</evidence>
<evidence type="ECO:0000313" key="2">
    <source>
        <dbReference type="Proteomes" id="UP000307440"/>
    </source>
</evidence>
<gene>
    <name evidence="1" type="ORF">FA15DRAFT_661381</name>
</gene>
<name>A0A5C3KC80_COPMA</name>
<dbReference type="AlphaFoldDB" id="A0A5C3KC80"/>
<organism evidence="1 2">
    <name type="scientific">Coprinopsis marcescibilis</name>
    <name type="common">Agaric fungus</name>
    <name type="synonym">Psathyrella marcescibilis</name>
    <dbReference type="NCBI Taxonomy" id="230819"/>
    <lineage>
        <taxon>Eukaryota</taxon>
        <taxon>Fungi</taxon>
        <taxon>Dikarya</taxon>
        <taxon>Basidiomycota</taxon>
        <taxon>Agaricomycotina</taxon>
        <taxon>Agaricomycetes</taxon>
        <taxon>Agaricomycetidae</taxon>
        <taxon>Agaricales</taxon>
        <taxon>Agaricineae</taxon>
        <taxon>Psathyrellaceae</taxon>
        <taxon>Coprinopsis</taxon>
    </lineage>
</organism>
<reference evidence="1 2" key="1">
    <citation type="journal article" date="2019" name="Nat. Ecol. Evol.">
        <title>Megaphylogeny resolves global patterns of mushroom evolution.</title>
        <authorList>
            <person name="Varga T."/>
            <person name="Krizsan K."/>
            <person name="Foldi C."/>
            <person name="Dima B."/>
            <person name="Sanchez-Garcia M."/>
            <person name="Sanchez-Ramirez S."/>
            <person name="Szollosi G.J."/>
            <person name="Szarkandi J.G."/>
            <person name="Papp V."/>
            <person name="Albert L."/>
            <person name="Andreopoulos W."/>
            <person name="Angelini C."/>
            <person name="Antonin V."/>
            <person name="Barry K.W."/>
            <person name="Bougher N.L."/>
            <person name="Buchanan P."/>
            <person name="Buyck B."/>
            <person name="Bense V."/>
            <person name="Catcheside P."/>
            <person name="Chovatia M."/>
            <person name="Cooper J."/>
            <person name="Damon W."/>
            <person name="Desjardin D."/>
            <person name="Finy P."/>
            <person name="Geml J."/>
            <person name="Haridas S."/>
            <person name="Hughes K."/>
            <person name="Justo A."/>
            <person name="Karasinski D."/>
            <person name="Kautmanova I."/>
            <person name="Kiss B."/>
            <person name="Kocsube S."/>
            <person name="Kotiranta H."/>
            <person name="LaButti K.M."/>
            <person name="Lechner B.E."/>
            <person name="Liimatainen K."/>
            <person name="Lipzen A."/>
            <person name="Lukacs Z."/>
            <person name="Mihaltcheva S."/>
            <person name="Morgado L.N."/>
            <person name="Niskanen T."/>
            <person name="Noordeloos M.E."/>
            <person name="Ohm R.A."/>
            <person name="Ortiz-Santana B."/>
            <person name="Ovrebo C."/>
            <person name="Racz N."/>
            <person name="Riley R."/>
            <person name="Savchenko A."/>
            <person name="Shiryaev A."/>
            <person name="Soop K."/>
            <person name="Spirin V."/>
            <person name="Szebenyi C."/>
            <person name="Tomsovsky M."/>
            <person name="Tulloss R.E."/>
            <person name="Uehling J."/>
            <person name="Grigoriev I.V."/>
            <person name="Vagvolgyi C."/>
            <person name="Papp T."/>
            <person name="Martin F.M."/>
            <person name="Miettinen O."/>
            <person name="Hibbett D.S."/>
            <person name="Nagy L.G."/>
        </authorList>
    </citation>
    <scope>NUCLEOTIDE SEQUENCE [LARGE SCALE GENOMIC DNA]</scope>
    <source>
        <strain evidence="1 2">CBS 121175</strain>
    </source>
</reference>
<accession>A0A5C3KC80</accession>